<organism evidence="2 3">
    <name type="scientific">Termitidicoccus mucosus</name>
    <dbReference type="NCBI Taxonomy" id="1184151"/>
    <lineage>
        <taxon>Bacteria</taxon>
        <taxon>Pseudomonadati</taxon>
        <taxon>Verrucomicrobiota</taxon>
        <taxon>Opitutia</taxon>
        <taxon>Opitutales</taxon>
        <taxon>Opitutaceae</taxon>
        <taxon>Termitidicoccus</taxon>
    </lineage>
</organism>
<gene>
    <name evidence="2" type="ORF">AW736_01635</name>
</gene>
<accession>A0A178IQV3</accession>
<feature type="compositionally biased region" description="Pro residues" evidence="1">
    <location>
        <begin position="15"/>
        <end position="26"/>
    </location>
</feature>
<proteinExistence type="predicted"/>
<dbReference type="RefSeq" id="WP_068768539.1">
    <property type="nucleotide sequence ID" value="NZ_CP109796.1"/>
</dbReference>
<sequence length="181" mass="20764">MSSVQLELPLGDRLPAPPESPPPPEIPKITLPEFTLTENSTPRDIQTWWELMIITVEQERIAAKPRLDIIKSELKSLTGKLTWDQRERKKILRQKQDELGATANAMLGAFQRIFETTLEDFTPSLLAMLRETELKTEDNVLTAADEFWECLQRPDIEHVCQASLRDITRLWHGEKIPLPVA</sequence>
<protein>
    <submittedName>
        <fullName evidence="2">Uncharacterized protein</fullName>
    </submittedName>
</protein>
<feature type="region of interest" description="Disordered" evidence="1">
    <location>
        <begin position="1"/>
        <end position="27"/>
    </location>
</feature>
<reference evidence="2 3" key="1">
    <citation type="submission" date="2016-01" db="EMBL/GenBank/DDBJ databases">
        <title>High potential of lignocellulose degradation of a new Verrucomicrobia species.</title>
        <authorList>
            <person name="Wang Y."/>
            <person name="Shi Y."/>
            <person name="Qiu Z."/>
            <person name="Liu S."/>
            <person name="Yang H."/>
        </authorList>
    </citation>
    <scope>NUCLEOTIDE SEQUENCE [LARGE SCALE GENOMIC DNA]</scope>
    <source>
        <strain evidence="2 3">TSB47</strain>
    </source>
</reference>
<evidence type="ECO:0000256" key="1">
    <source>
        <dbReference type="SAM" id="MobiDB-lite"/>
    </source>
</evidence>
<dbReference type="AlphaFoldDB" id="A0A178IQV3"/>
<dbReference type="STRING" id="1184151.AW736_01635"/>
<comment type="caution">
    <text evidence="2">The sequence shown here is derived from an EMBL/GenBank/DDBJ whole genome shotgun (WGS) entry which is preliminary data.</text>
</comment>
<evidence type="ECO:0000313" key="3">
    <source>
        <dbReference type="Proteomes" id="UP000078486"/>
    </source>
</evidence>
<name>A0A178IQV3_9BACT</name>
<evidence type="ECO:0000313" key="2">
    <source>
        <dbReference type="EMBL" id="OAM91769.1"/>
    </source>
</evidence>
<keyword evidence="3" id="KW-1185">Reference proteome</keyword>
<dbReference type="Proteomes" id="UP000078486">
    <property type="component" value="Unassembled WGS sequence"/>
</dbReference>
<dbReference type="EMBL" id="LRRQ01000015">
    <property type="protein sequence ID" value="OAM91769.1"/>
    <property type="molecule type" value="Genomic_DNA"/>
</dbReference>